<dbReference type="HAMAP" id="MF_00201">
    <property type="entry name" value="RecO"/>
    <property type="match status" value="1"/>
</dbReference>
<reference evidence="10" key="2">
    <citation type="submission" date="2020-09" db="EMBL/GenBank/DDBJ databases">
        <authorList>
            <person name="Sun Q."/>
            <person name="Ohkuma M."/>
        </authorList>
    </citation>
    <scope>NUCLEOTIDE SEQUENCE</scope>
    <source>
        <strain evidence="10">JCM 13919</strain>
    </source>
</reference>
<evidence type="ECO:0000256" key="5">
    <source>
        <dbReference type="ARBA" id="ARBA00023172"/>
    </source>
</evidence>
<keyword evidence="5 8" id="KW-0233">DNA recombination</keyword>
<dbReference type="InterPro" id="IPR012340">
    <property type="entry name" value="NA-bd_OB-fold"/>
</dbReference>
<comment type="function">
    <text evidence="1 8">Involved in DNA repair and RecF pathway recombination.</text>
</comment>
<proteinExistence type="inferred from homology"/>
<dbReference type="Gene3D" id="2.40.50.140">
    <property type="entry name" value="Nucleic acid-binding proteins"/>
    <property type="match status" value="1"/>
</dbReference>
<evidence type="ECO:0000259" key="9">
    <source>
        <dbReference type="Pfam" id="PF11967"/>
    </source>
</evidence>
<sequence length="225" mass="26026">MTIDAFEAWVLHKRWSGDTSAQVIFLTKEQGVFTGLYKGARSKSKQALLQPFTPVWLAINRRGNRHYVQQLEMRAPSLCFTGNALFSALYLNELVSYILQPNDTHPMVYDAYESALYSLTEVVYREDLEVVLRQFEQRLLKQCGYQIILTHDVNAHSIVADKQYQFIPGEGFQMASNGFWGEHLLAFAENRLEHPETRKTAKRIMRQAIDYALEGRTLKSRALFR</sequence>
<dbReference type="Gene3D" id="1.20.1440.120">
    <property type="entry name" value="Recombination protein O, C-terminal domain"/>
    <property type="match status" value="1"/>
</dbReference>
<evidence type="ECO:0000256" key="8">
    <source>
        <dbReference type="HAMAP-Rule" id="MF_00201"/>
    </source>
</evidence>
<dbReference type="GO" id="GO:0006302">
    <property type="term" value="P:double-strand break repair"/>
    <property type="evidence" value="ECO:0007669"/>
    <property type="project" value="TreeGrafter"/>
</dbReference>
<dbReference type="AlphaFoldDB" id="A0A917JZG0"/>
<keyword evidence="4 8" id="KW-0227">DNA damage</keyword>
<evidence type="ECO:0000256" key="2">
    <source>
        <dbReference type="ARBA" id="ARBA00007452"/>
    </source>
</evidence>
<keyword evidence="11" id="KW-1185">Reference proteome</keyword>
<protein>
    <recommendedName>
        <fullName evidence="3 8">DNA repair protein RecO</fullName>
    </recommendedName>
    <alternativeName>
        <fullName evidence="7 8">Recombination protein O</fullName>
    </alternativeName>
</protein>
<organism evidence="10 11">
    <name type="scientific">Legionella impletisoli</name>
    <dbReference type="NCBI Taxonomy" id="343510"/>
    <lineage>
        <taxon>Bacteria</taxon>
        <taxon>Pseudomonadati</taxon>
        <taxon>Pseudomonadota</taxon>
        <taxon>Gammaproteobacteria</taxon>
        <taxon>Legionellales</taxon>
        <taxon>Legionellaceae</taxon>
        <taxon>Legionella</taxon>
    </lineage>
</organism>
<feature type="domain" description="DNA replication/recombination mediator RecO N-terminal" evidence="9">
    <location>
        <begin position="6"/>
        <end position="73"/>
    </location>
</feature>
<dbReference type="RefSeq" id="WP_131777287.1">
    <property type="nucleotide sequence ID" value="NZ_BMOB01000011.1"/>
</dbReference>
<accession>A0A917JZG0</accession>
<dbReference type="PANTHER" id="PTHR33991">
    <property type="entry name" value="DNA REPAIR PROTEIN RECO"/>
    <property type="match status" value="1"/>
</dbReference>
<dbReference type="InterPro" id="IPR037278">
    <property type="entry name" value="ARFGAP/RecO"/>
</dbReference>
<comment type="caution">
    <text evidence="10">The sequence shown here is derived from an EMBL/GenBank/DDBJ whole genome shotgun (WGS) entry which is preliminary data.</text>
</comment>
<evidence type="ECO:0000256" key="1">
    <source>
        <dbReference type="ARBA" id="ARBA00003065"/>
    </source>
</evidence>
<evidence type="ECO:0000256" key="4">
    <source>
        <dbReference type="ARBA" id="ARBA00022763"/>
    </source>
</evidence>
<dbReference type="Proteomes" id="UP000630149">
    <property type="component" value="Unassembled WGS sequence"/>
</dbReference>
<dbReference type="InterPro" id="IPR022572">
    <property type="entry name" value="DNA_rep/recomb_RecO_N"/>
</dbReference>
<dbReference type="GO" id="GO:0043590">
    <property type="term" value="C:bacterial nucleoid"/>
    <property type="evidence" value="ECO:0007669"/>
    <property type="project" value="TreeGrafter"/>
</dbReference>
<dbReference type="EMBL" id="BMOB01000011">
    <property type="protein sequence ID" value="GGI91745.1"/>
    <property type="molecule type" value="Genomic_DNA"/>
</dbReference>
<evidence type="ECO:0000313" key="11">
    <source>
        <dbReference type="Proteomes" id="UP000630149"/>
    </source>
</evidence>
<dbReference type="SUPFAM" id="SSF50249">
    <property type="entry name" value="Nucleic acid-binding proteins"/>
    <property type="match status" value="1"/>
</dbReference>
<dbReference type="Pfam" id="PF11967">
    <property type="entry name" value="RecO_N"/>
    <property type="match status" value="1"/>
</dbReference>
<reference evidence="10" key="1">
    <citation type="journal article" date="2014" name="Int. J. Syst. Evol. Microbiol.">
        <title>Complete genome sequence of Corynebacterium casei LMG S-19264T (=DSM 44701T), isolated from a smear-ripened cheese.</title>
        <authorList>
            <consortium name="US DOE Joint Genome Institute (JGI-PGF)"/>
            <person name="Walter F."/>
            <person name="Albersmeier A."/>
            <person name="Kalinowski J."/>
            <person name="Ruckert C."/>
        </authorList>
    </citation>
    <scope>NUCLEOTIDE SEQUENCE</scope>
    <source>
        <strain evidence="10">JCM 13919</strain>
    </source>
</reference>
<evidence type="ECO:0000256" key="7">
    <source>
        <dbReference type="ARBA" id="ARBA00033409"/>
    </source>
</evidence>
<dbReference type="NCBIfam" id="TIGR00613">
    <property type="entry name" value="reco"/>
    <property type="match status" value="1"/>
</dbReference>
<keyword evidence="6 8" id="KW-0234">DNA repair</keyword>
<evidence type="ECO:0000256" key="6">
    <source>
        <dbReference type="ARBA" id="ARBA00023204"/>
    </source>
</evidence>
<dbReference type="OrthoDB" id="9804792at2"/>
<dbReference type="Pfam" id="PF02565">
    <property type="entry name" value="RecO_C"/>
    <property type="match status" value="1"/>
</dbReference>
<dbReference type="InterPro" id="IPR003717">
    <property type="entry name" value="RecO"/>
</dbReference>
<comment type="similarity">
    <text evidence="2 8">Belongs to the RecO family.</text>
</comment>
<name>A0A917JZG0_9GAMM</name>
<dbReference type="SUPFAM" id="SSF57863">
    <property type="entry name" value="ArfGap/RecO-like zinc finger"/>
    <property type="match status" value="1"/>
</dbReference>
<gene>
    <name evidence="8 10" type="primary">recO</name>
    <name evidence="10" type="ORF">GCM10007966_20520</name>
</gene>
<dbReference type="InterPro" id="IPR042242">
    <property type="entry name" value="RecO_C"/>
</dbReference>
<dbReference type="PANTHER" id="PTHR33991:SF1">
    <property type="entry name" value="DNA REPAIR PROTEIN RECO"/>
    <property type="match status" value="1"/>
</dbReference>
<evidence type="ECO:0000256" key="3">
    <source>
        <dbReference type="ARBA" id="ARBA00021310"/>
    </source>
</evidence>
<evidence type="ECO:0000313" key="10">
    <source>
        <dbReference type="EMBL" id="GGI91745.1"/>
    </source>
</evidence>
<dbReference type="GO" id="GO:0006310">
    <property type="term" value="P:DNA recombination"/>
    <property type="evidence" value="ECO:0007669"/>
    <property type="project" value="UniProtKB-UniRule"/>
</dbReference>